<organism evidence="1 2">
    <name type="scientific">Fusarium solani subsp. cucurbitae</name>
    <name type="common">Neocosmosporum cucurbitae</name>
    <dbReference type="NCBI Taxonomy" id="2747967"/>
    <lineage>
        <taxon>Eukaryota</taxon>
        <taxon>Fungi</taxon>
        <taxon>Dikarya</taxon>
        <taxon>Ascomycota</taxon>
        <taxon>Pezizomycotina</taxon>
        <taxon>Sordariomycetes</taxon>
        <taxon>Hypocreomycetidae</taxon>
        <taxon>Hypocreales</taxon>
        <taxon>Nectriaceae</taxon>
        <taxon>Fusarium</taxon>
        <taxon>Fusarium solani species complex</taxon>
    </lineage>
</organism>
<dbReference type="Proteomes" id="UP000830768">
    <property type="component" value="Chromosome 5"/>
</dbReference>
<evidence type="ECO:0000313" key="1">
    <source>
        <dbReference type="EMBL" id="UPK95333.1"/>
    </source>
</evidence>
<accession>A0ACD3Z239</accession>
<name>A0ACD3Z239_FUSSC</name>
<reference evidence="1" key="1">
    <citation type="submission" date="2021-11" db="EMBL/GenBank/DDBJ databases">
        <title>Fusarium solani-melongenae Genome sequencing and assembly.</title>
        <authorList>
            <person name="Xie S."/>
            <person name="Huang L."/>
            <person name="Zhang X."/>
        </authorList>
    </citation>
    <scope>NUCLEOTIDE SEQUENCE</scope>
    <source>
        <strain evidence="1">CRI 24-3</strain>
    </source>
</reference>
<sequence>MDDSLPDLVRDWELDTKFVSDKQTIHTTYVSDPARGRWRRAEEEVWDQTSLLGRGSFGVVSLQKCTSGPHSGKVRAVKEIQVTLDQSLDKFLSREISAIVKFSHKRFRECFVPSFGWYRGQDSIFITMEYLPLGDLQSYLSKPLPDSEARTITEQTLQGIDFMHRSKIAHRDLKPKNILVQHKGPNWWVKISDFGCSKQSESTSLRTIIGTEPYLAPELQNIFAPSDKEDLEDEDDLDSPEATGYSLAVDMWALGAVTFRVVTGQVPFPSPVGRKLSRYVAYGGPFPSNELLRSECREFIVSVMRRSPRERPSAAKALTDPWIVCRCASEDVGPAHEPETATNLENDRETRTEIPRTAFKEASGTWSTGTQISPPQPNPVPDELKSTRIKSPDVNEASGEWSTVQQSHSLPPKLPSDMSQSPHPSYPEFLHANEASGKWSTIQQNLSLQPKPLPDESQRTESTHLTRPKSQDVNEASGSQYTIPQPRPLLPNSPSEGSETMKPTRLRVSDLGGASGSGSTAPRLPAELALLDLIQIRPLDWKKSSLTRIFPFKRTSAPKTRKPENYWKDKGFRGPPSECVFSANGEWLVSVGIYGNYGGEVFCVWKRSERGRFEQIAAYYSTSHSGRVKMALSSNGKRLVVAQNTDQTNSHQKYISTWEFGHGGVMRLVSGFWDSDERYADSWAISADTDRLFGATNTHKLSDPWTITISKPDPQGRLEILESKRFAMKVVDIACSADGNQFVAFHNNMCTVFRSEHIDGHEIYLWEPPRSAALEEGAKRWVSAFSPDGRWLIVSDDRAFKLFKGSQTRIWDFRREGIFESQAVVFSPNSKSFALGSLNGTVSIWRLDDSDSFFEHKTLRLPIESQLRSLMFSPCGQLLATTTKKEFGVWEMW</sequence>
<keyword evidence="2" id="KW-1185">Reference proteome</keyword>
<proteinExistence type="predicted"/>
<gene>
    <name evidence="1" type="ORF">LCI18_006268</name>
</gene>
<protein>
    <submittedName>
        <fullName evidence="1">Uncharacterized protein</fullName>
    </submittedName>
</protein>
<dbReference type="EMBL" id="CP090034">
    <property type="protein sequence ID" value="UPK95333.1"/>
    <property type="molecule type" value="Genomic_DNA"/>
</dbReference>
<evidence type="ECO:0000313" key="2">
    <source>
        <dbReference type="Proteomes" id="UP000830768"/>
    </source>
</evidence>